<gene>
    <name evidence="10" type="ORF">B0T19DRAFT_358603</name>
</gene>
<evidence type="ECO:0000259" key="9">
    <source>
        <dbReference type="PROSITE" id="PS50868"/>
    </source>
</evidence>
<dbReference type="EMBL" id="JAUEPO010000004">
    <property type="protein sequence ID" value="KAK3323685.1"/>
    <property type="molecule type" value="Genomic_DNA"/>
</dbReference>
<evidence type="ECO:0000313" key="11">
    <source>
        <dbReference type="Proteomes" id="UP001286456"/>
    </source>
</evidence>
<proteinExistence type="predicted"/>
<evidence type="ECO:0000256" key="2">
    <source>
        <dbReference type="ARBA" id="ARBA00022454"/>
    </source>
</evidence>
<dbReference type="AlphaFoldDB" id="A0AAE0IEY1"/>
<dbReference type="Pfam" id="PF14833">
    <property type="entry name" value="NAD_binding_11"/>
    <property type="match status" value="2"/>
</dbReference>
<dbReference type="PROSITE" id="PS50867">
    <property type="entry name" value="PRE_SET"/>
    <property type="match status" value="1"/>
</dbReference>
<dbReference type="PANTHER" id="PTHR43060">
    <property type="entry name" value="3-HYDROXYISOBUTYRATE DEHYDROGENASE-LIKE 1, MITOCHONDRIAL-RELATED"/>
    <property type="match status" value="1"/>
</dbReference>
<dbReference type="SMART" id="SM00317">
    <property type="entry name" value="SET"/>
    <property type="match status" value="1"/>
</dbReference>
<dbReference type="GO" id="GO:0016491">
    <property type="term" value="F:oxidoreductase activity"/>
    <property type="evidence" value="ECO:0007669"/>
    <property type="project" value="InterPro"/>
</dbReference>
<name>A0AAE0IEY1_9PEZI</name>
<evidence type="ECO:0000256" key="3">
    <source>
        <dbReference type="ARBA" id="ARBA00022603"/>
    </source>
</evidence>
<comment type="caution">
    <text evidence="10">The sequence shown here is derived from an EMBL/GenBank/DDBJ whole genome shotgun (WGS) entry which is preliminary data.</text>
</comment>
<accession>A0AAE0IEY1</accession>
<dbReference type="PROSITE" id="PS00895">
    <property type="entry name" value="3_HYDROXYISOBUT_DH"/>
    <property type="match status" value="1"/>
</dbReference>
<dbReference type="InterPro" id="IPR036291">
    <property type="entry name" value="NAD(P)-bd_dom_sf"/>
</dbReference>
<evidence type="ECO:0000259" key="8">
    <source>
        <dbReference type="PROSITE" id="PS50867"/>
    </source>
</evidence>
<dbReference type="Pfam" id="PF05033">
    <property type="entry name" value="Pre-SET"/>
    <property type="match status" value="1"/>
</dbReference>
<sequence length="820" mass="89547">MADQKPHVSFIGLGAMGFGMATHLVKQGYTVTGFDVWGPTLERFRAAGGLTATKPAEAVAGKDFSVFMVATAQQAQSALFDGPDAALPALPQGAVVLLCSTVPCDYVQSLQKDLISAGRGDILLVDSPVSGGAARAADGTLSIMAGMSDAALDKARPLLAELADPSKLYIVQGGIGAGSNMKMVHQVLAACQILAASEAMGFAEHLGLDLAKTKDAVLASDAWNWMFEHRTPRMLTQFQPVASAILIIMKDTSIITAEARRSGFPSLLTSTAEQVYFTGIGRGFGPDDDSSLIRLYTEGKGKMGPLRGLAETEEAKLALVLDLLKGILLCSAAESLAFANAVGLDLDQVFELCINAAGGSKMLQTFGPEIITAFRDGTAGQGWAVKDGGVDLKEIAEKLRVAVEEGQRLKAPLFLGNQAYNITRLALQSGTEALAAGAVVKYTSWRGPRPRRISRRVRSCLELVFVIQEKTQPKENMEEATRKHFFLHGRPESNALEQRKCHWCQIRSFKTHSTLPISIVNTTGDGEVLNPKFRFIDKSSIWPDVPVAEDSFRVGCDCDDDEDCMYSTCHCLDEMAPDSDEDEDEDEDDNDGGGIGPNAPRPRRKRFAYHSHGVKAGMLRSRILHSREPIYECHDGCSCSLQCPNRVVERGRTVPLQIFRTEDRGWGVRCPVEIKKGQFVDRYLGEIITADEANTRRNESTVARRKDVYLFVLDKFYDPESPDPLLAAPPVEVDGEFMSGPTRFINHSCDPNMRIFARVGDHADKHIHDLALFAIRDIPKSEELTFDYVDGQVELDQGANDPSKMTKCLCGTDKCRGFLW</sequence>
<dbReference type="CDD" id="cd19473">
    <property type="entry name" value="SET_SUV39H_DIM5-like"/>
    <property type="match status" value="1"/>
</dbReference>
<dbReference type="InterPro" id="IPR007728">
    <property type="entry name" value="Pre-SET_dom"/>
</dbReference>
<dbReference type="PROSITE" id="PS50868">
    <property type="entry name" value="POST_SET"/>
    <property type="match status" value="1"/>
</dbReference>
<dbReference type="GO" id="GO:0005694">
    <property type="term" value="C:chromosome"/>
    <property type="evidence" value="ECO:0007669"/>
    <property type="project" value="UniProtKB-SubCell"/>
</dbReference>
<dbReference type="InterPro" id="IPR046341">
    <property type="entry name" value="SET_dom_sf"/>
</dbReference>
<evidence type="ECO:0000256" key="1">
    <source>
        <dbReference type="ARBA" id="ARBA00004286"/>
    </source>
</evidence>
<dbReference type="InterPro" id="IPR002204">
    <property type="entry name" value="3-OH-isobutyrate_DH-rel_CS"/>
</dbReference>
<feature type="domain" description="Pre-SET" evidence="8">
    <location>
        <begin position="554"/>
        <end position="651"/>
    </location>
</feature>
<dbReference type="GO" id="GO:0051287">
    <property type="term" value="F:NAD binding"/>
    <property type="evidence" value="ECO:0007669"/>
    <property type="project" value="InterPro"/>
</dbReference>
<evidence type="ECO:0000256" key="5">
    <source>
        <dbReference type="ARBA" id="ARBA00022691"/>
    </source>
</evidence>
<dbReference type="Pfam" id="PF00856">
    <property type="entry name" value="SET"/>
    <property type="match status" value="1"/>
</dbReference>
<dbReference type="GO" id="GO:0032259">
    <property type="term" value="P:methylation"/>
    <property type="evidence" value="ECO:0007669"/>
    <property type="project" value="UniProtKB-KW"/>
</dbReference>
<keyword evidence="11" id="KW-1185">Reference proteome</keyword>
<evidence type="ECO:0000256" key="4">
    <source>
        <dbReference type="ARBA" id="ARBA00022679"/>
    </source>
</evidence>
<dbReference type="InterPro" id="IPR006115">
    <property type="entry name" value="6PGDH_NADP-bd"/>
</dbReference>
<reference evidence="10" key="2">
    <citation type="submission" date="2023-06" db="EMBL/GenBank/DDBJ databases">
        <authorList>
            <consortium name="Lawrence Berkeley National Laboratory"/>
            <person name="Haridas S."/>
            <person name="Hensen N."/>
            <person name="Bonometti L."/>
            <person name="Westerberg I."/>
            <person name="Brannstrom I.O."/>
            <person name="Guillou S."/>
            <person name="Cros-Aarteil S."/>
            <person name="Calhoun S."/>
            <person name="Kuo A."/>
            <person name="Mondo S."/>
            <person name="Pangilinan J."/>
            <person name="Riley R."/>
            <person name="Labutti K."/>
            <person name="Andreopoulos B."/>
            <person name="Lipzen A."/>
            <person name="Chen C."/>
            <person name="Yanf M."/>
            <person name="Daum C."/>
            <person name="Ng V."/>
            <person name="Clum A."/>
            <person name="Steindorff A."/>
            <person name="Ohm R."/>
            <person name="Martin F."/>
            <person name="Silar P."/>
            <person name="Natvig D."/>
            <person name="Lalanne C."/>
            <person name="Gautier V."/>
            <person name="Ament-Velasquez S.L."/>
            <person name="Kruys A."/>
            <person name="Hutchinson M.I."/>
            <person name="Powell A.J."/>
            <person name="Barry K."/>
            <person name="Miller A.N."/>
            <person name="Grigoriev I.V."/>
            <person name="Debuchy R."/>
            <person name="Gladieux P."/>
            <person name="Thoren M.H."/>
            <person name="Johannesson H."/>
        </authorList>
    </citation>
    <scope>NUCLEOTIDE SEQUENCE</scope>
    <source>
        <strain evidence="10">SMH4131-1</strain>
    </source>
</reference>
<feature type="domain" description="SET" evidence="7">
    <location>
        <begin position="654"/>
        <end position="789"/>
    </location>
</feature>
<feature type="region of interest" description="Disordered" evidence="6">
    <location>
        <begin position="577"/>
        <end position="606"/>
    </location>
</feature>
<evidence type="ECO:0000259" key="7">
    <source>
        <dbReference type="PROSITE" id="PS50280"/>
    </source>
</evidence>
<dbReference type="GO" id="GO:0042054">
    <property type="term" value="F:histone methyltransferase activity"/>
    <property type="evidence" value="ECO:0007669"/>
    <property type="project" value="InterPro"/>
</dbReference>
<dbReference type="Gene3D" id="1.10.1040.10">
    <property type="entry name" value="N-(1-d-carboxylethyl)-l-norvaline Dehydrogenase, domain 2"/>
    <property type="match status" value="2"/>
</dbReference>
<feature type="compositionally biased region" description="Acidic residues" evidence="6">
    <location>
        <begin position="577"/>
        <end position="591"/>
    </location>
</feature>
<dbReference type="GO" id="GO:0050661">
    <property type="term" value="F:NADP binding"/>
    <property type="evidence" value="ECO:0007669"/>
    <property type="project" value="InterPro"/>
</dbReference>
<keyword evidence="2" id="KW-0158">Chromosome</keyword>
<dbReference type="InterPro" id="IPR008927">
    <property type="entry name" value="6-PGluconate_DH-like_C_sf"/>
</dbReference>
<keyword evidence="5" id="KW-0949">S-adenosyl-L-methionine</keyword>
<dbReference type="SUPFAM" id="SSF82199">
    <property type="entry name" value="SET domain"/>
    <property type="match status" value="1"/>
</dbReference>
<dbReference type="SMART" id="SM00468">
    <property type="entry name" value="PreSET"/>
    <property type="match status" value="1"/>
</dbReference>
<dbReference type="GO" id="GO:0008270">
    <property type="term" value="F:zinc ion binding"/>
    <property type="evidence" value="ECO:0007669"/>
    <property type="project" value="InterPro"/>
</dbReference>
<dbReference type="InterPro" id="IPR013328">
    <property type="entry name" value="6PGD_dom2"/>
</dbReference>
<evidence type="ECO:0000313" key="10">
    <source>
        <dbReference type="EMBL" id="KAK3323685.1"/>
    </source>
</evidence>
<dbReference type="PROSITE" id="PS50280">
    <property type="entry name" value="SET"/>
    <property type="match status" value="1"/>
</dbReference>
<dbReference type="Pfam" id="PF03446">
    <property type="entry name" value="NAD_binding_2"/>
    <property type="match status" value="1"/>
</dbReference>
<protein>
    <submittedName>
        <fullName evidence="10">SET domain-containing protein</fullName>
    </submittedName>
</protein>
<dbReference type="Proteomes" id="UP001286456">
    <property type="component" value="Unassembled WGS sequence"/>
</dbReference>
<organism evidence="10 11">
    <name type="scientific">Cercophora scortea</name>
    <dbReference type="NCBI Taxonomy" id="314031"/>
    <lineage>
        <taxon>Eukaryota</taxon>
        <taxon>Fungi</taxon>
        <taxon>Dikarya</taxon>
        <taxon>Ascomycota</taxon>
        <taxon>Pezizomycotina</taxon>
        <taxon>Sordariomycetes</taxon>
        <taxon>Sordariomycetidae</taxon>
        <taxon>Sordariales</taxon>
        <taxon>Lasiosphaeriaceae</taxon>
        <taxon>Cercophora</taxon>
    </lineage>
</organism>
<dbReference type="InterPro" id="IPR029154">
    <property type="entry name" value="HIBADH-like_NADP-bd"/>
</dbReference>
<dbReference type="Gene3D" id="3.40.50.720">
    <property type="entry name" value="NAD(P)-binding Rossmann-like Domain"/>
    <property type="match status" value="1"/>
</dbReference>
<comment type="subcellular location">
    <subcellularLocation>
        <location evidence="1">Chromosome</location>
    </subcellularLocation>
</comment>
<dbReference type="SUPFAM" id="SSF51735">
    <property type="entry name" value="NAD(P)-binding Rossmann-fold domains"/>
    <property type="match status" value="1"/>
</dbReference>
<dbReference type="InterPro" id="IPR001214">
    <property type="entry name" value="SET_dom"/>
</dbReference>
<reference evidence="10" key="1">
    <citation type="journal article" date="2023" name="Mol. Phylogenet. Evol.">
        <title>Genome-scale phylogeny and comparative genomics of the fungal order Sordariales.</title>
        <authorList>
            <person name="Hensen N."/>
            <person name="Bonometti L."/>
            <person name="Westerberg I."/>
            <person name="Brannstrom I.O."/>
            <person name="Guillou S."/>
            <person name="Cros-Aarteil S."/>
            <person name="Calhoun S."/>
            <person name="Haridas S."/>
            <person name="Kuo A."/>
            <person name="Mondo S."/>
            <person name="Pangilinan J."/>
            <person name="Riley R."/>
            <person name="LaButti K."/>
            <person name="Andreopoulos B."/>
            <person name="Lipzen A."/>
            <person name="Chen C."/>
            <person name="Yan M."/>
            <person name="Daum C."/>
            <person name="Ng V."/>
            <person name="Clum A."/>
            <person name="Steindorff A."/>
            <person name="Ohm R.A."/>
            <person name="Martin F."/>
            <person name="Silar P."/>
            <person name="Natvig D.O."/>
            <person name="Lalanne C."/>
            <person name="Gautier V."/>
            <person name="Ament-Velasquez S.L."/>
            <person name="Kruys A."/>
            <person name="Hutchinson M.I."/>
            <person name="Powell A.J."/>
            <person name="Barry K."/>
            <person name="Miller A.N."/>
            <person name="Grigoriev I.V."/>
            <person name="Debuchy R."/>
            <person name="Gladieux P."/>
            <person name="Hiltunen Thoren M."/>
            <person name="Johannesson H."/>
        </authorList>
    </citation>
    <scope>NUCLEOTIDE SEQUENCE</scope>
    <source>
        <strain evidence="10">SMH4131-1</strain>
    </source>
</reference>
<dbReference type="Gene3D" id="2.170.270.10">
    <property type="entry name" value="SET domain"/>
    <property type="match status" value="1"/>
</dbReference>
<evidence type="ECO:0000256" key="6">
    <source>
        <dbReference type="SAM" id="MobiDB-lite"/>
    </source>
</evidence>
<dbReference type="PANTHER" id="PTHR43060:SF17">
    <property type="entry name" value="L-THREONATE DEHYDROGENASE"/>
    <property type="match status" value="1"/>
</dbReference>
<keyword evidence="4" id="KW-0808">Transferase</keyword>
<keyword evidence="3" id="KW-0489">Methyltransferase</keyword>
<feature type="domain" description="Post-SET" evidence="9">
    <location>
        <begin position="804"/>
        <end position="820"/>
    </location>
</feature>
<dbReference type="GO" id="GO:0005634">
    <property type="term" value="C:nucleus"/>
    <property type="evidence" value="ECO:0007669"/>
    <property type="project" value="InterPro"/>
</dbReference>
<dbReference type="SUPFAM" id="SSF48179">
    <property type="entry name" value="6-phosphogluconate dehydrogenase C-terminal domain-like"/>
    <property type="match status" value="2"/>
</dbReference>
<dbReference type="InterPro" id="IPR003616">
    <property type="entry name" value="Post-SET_dom"/>
</dbReference>